<name>A0A511MLX6_9NOCA</name>
<keyword evidence="2" id="KW-1185">Reference proteome</keyword>
<evidence type="ECO:0008006" key="3">
    <source>
        <dbReference type="Google" id="ProtNLM"/>
    </source>
</evidence>
<accession>A0A511MLX6</accession>
<gene>
    <name evidence="1" type="ORF">NN4_61430</name>
</gene>
<proteinExistence type="predicted"/>
<reference evidence="1 2" key="1">
    <citation type="submission" date="2019-07" db="EMBL/GenBank/DDBJ databases">
        <title>Whole genome shotgun sequence of Nocardia ninae NBRC 108245.</title>
        <authorList>
            <person name="Hosoyama A."/>
            <person name="Uohara A."/>
            <person name="Ohji S."/>
            <person name="Ichikawa N."/>
        </authorList>
    </citation>
    <scope>NUCLEOTIDE SEQUENCE [LARGE SCALE GENOMIC DNA]</scope>
    <source>
        <strain evidence="1 2">NBRC 108245</strain>
    </source>
</reference>
<evidence type="ECO:0000313" key="2">
    <source>
        <dbReference type="Proteomes" id="UP000321424"/>
    </source>
</evidence>
<dbReference type="OrthoDB" id="5508607at2"/>
<sequence length="234" mass="26717">MLMEADLADLAQAYVDRHRPASGYRIAASSTGTLDWDEDYCRRVAAYFEQAPRLAYDAALAQRYDRFKRENLQQYQVVVDAGITVRPWLVAGQPYRRSAELRASVRKANELYVYLTTSGHGPVSDNEFHPMLEPSGIVIDGVALSHNDVFRVVHDVFGHVLSGRGFSARGEFEAAFCHMGMYSADVHPVLFTEQIAQICWFFFGPRAPERRYPPQKVFEFPGHYLAEFRKLFKL</sequence>
<organism evidence="1 2">
    <name type="scientific">Nocardia ninae NBRC 108245</name>
    <dbReference type="NCBI Taxonomy" id="1210091"/>
    <lineage>
        <taxon>Bacteria</taxon>
        <taxon>Bacillati</taxon>
        <taxon>Actinomycetota</taxon>
        <taxon>Actinomycetes</taxon>
        <taxon>Mycobacteriales</taxon>
        <taxon>Nocardiaceae</taxon>
        <taxon>Nocardia</taxon>
    </lineage>
</organism>
<dbReference type="EMBL" id="BJXA01000054">
    <property type="protein sequence ID" value="GEM41624.1"/>
    <property type="molecule type" value="Genomic_DNA"/>
</dbReference>
<comment type="caution">
    <text evidence="1">The sequence shown here is derived from an EMBL/GenBank/DDBJ whole genome shotgun (WGS) entry which is preliminary data.</text>
</comment>
<dbReference type="Proteomes" id="UP000321424">
    <property type="component" value="Unassembled WGS sequence"/>
</dbReference>
<protein>
    <recommendedName>
        <fullName evidence="3">Crotonobetainyl-CoA--carnitine CoA-transferase</fullName>
    </recommendedName>
</protein>
<dbReference type="AlphaFoldDB" id="A0A511MLX6"/>
<evidence type="ECO:0000313" key="1">
    <source>
        <dbReference type="EMBL" id="GEM41624.1"/>
    </source>
</evidence>